<protein>
    <recommendedName>
        <fullName evidence="2">Molybdopterin synthase sulfur carrier subunit</fullName>
    </recommendedName>
</protein>
<dbReference type="InterPro" id="IPR052045">
    <property type="entry name" value="Sulfur_Carrier/Prot_Modifier"/>
</dbReference>
<sequence>MSVTVRIPTPLRKLTNELDVVSGDGGTLLACIDSLEQQYPGLKERLCDEGGELRRFVNVYVNGEDIRFQAGLETPLKPGDEVSIVPAVAGG</sequence>
<dbReference type="InterPro" id="IPR016155">
    <property type="entry name" value="Mopterin_synth/thiamin_S_b"/>
</dbReference>
<dbReference type="PANTHER" id="PTHR38031">
    <property type="entry name" value="SULFUR CARRIER PROTEIN SLR0821-RELATED"/>
    <property type="match status" value="1"/>
</dbReference>
<dbReference type="NCBIfam" id="NF041918">
    <property type="entry name" value="SAMP1"/>
    <property type="match status" value="1"/>
</dbReference>
<dbReference type="AlphaFoldDB" id="X0Y6A8"/>
<dbReference type="InterPro" id="IPR003749">
    <property type="entry name" value="ThiS/MoaD-like"/>
</dbReference>
<evidence type="ECO:0000313" key="1">
    <source>
        <dbReference type="EMBL" id="GAG51439.1"/>
    </source>
</evidence>
<comment type="caution">
    <text evidence="1">The sequence shown here is derived from an EMBL/GenBank/DDBJ whole genome shotgun (WGS) entry which is preliminary data.</text>
</comment>
<dbReference type="CDD" id="cd17074">
    <property type="entry name" value="Ubl_CysO_like"/>
    <property type="match status" value="1"/>
</dbReference>
<dbReference type="Gene3D" id="3.10.20.30">
    <property type="match status" value="1"/>
</dbReference>
<dbReference type="InterPro" id="IPR010038">
    <property type="entry name" value="MoaD_arc-typ"/>
</dbReference>
<dbReference type="SUPFAM" id="SSF54285">
    <property type="entry name" value="MoaD/ThiS"/>
    <property type="match status" value="1"/>
</dbReference>
<accession>X0Y6A8</accession>
<dbReference type="Pfam" id="PF02597">
    <property type="entry name" value="ThiS"/>
    <property type="match status" value="1"/>
</dbReference>
<evidence type="ECO:0008006" key="2">
    <source>
        <dbReference type="Google" id="ProtNLM"/>
    </source>
</evidence>
<dbReference type="InterPro" id="IPR012675">
    <property type="entry name" value="Beta-grasp_dom_sf"/>
</dbReference>
<gene>
    <name evidence="1" type="ORF">S01H1_75758</name>
</gene>
<dbReference type="InterPro" id="IPR054834">
    <property type="entry name" value="SAMP1_3"/>
</dbReference>
<name>X0Y6A8_9ZZZZ</name>
<organism evidence="1">
    <name type="scientific">marine sediment metagenome</name>
    <dbReference type="NCBI Taxonomy" id="412755"/>
    <lineage>
        <taxon>unclassified sequences</taxon>
        <taxon>metagenomes</taxon>
        <taxon>ecological metagenomes</taxon>
    </lineage>
</organism>
<proteinExistence type="predicted"/>
<dbReference type="EMBL" id="BARS01050790">
    <property type="protein sequence ID" value="GAG51439.1"/>
    <property type="molecule type" value="Genomic_DNA"/>
</dbReference>
<dbReference type="NCBIfam" id="TIGR01687">
    <property type="entry name" value="moaD_arch"/>
    <property type="match status" value="1"/>
</dbReference>
<dbReference type="PANTHER" id="PTHR38031:SF1">
    <property type="entry name" value="SULFUR CARRIER PROTEIN CYSO"/>
    <property type="match status" value="1"/>
</dbReference>
<reference evidence="1" key="1">
    <citation type="journal article" date="2014" name="Front. Microbiol.">
        <title>High frequency of phylogenetically diverse reductive dehalogenase-homologous genes in deep subseafloor sedimentary metagenomes.</title>
        <authorList>
            <person name="Kawai M."/>
            <person name="Futagami T."/>
            <person name="Toyoda A."/>
            <person name="Takaki Y."/>
            <person name="Nishi S."/>
            <person name="Hori S."/>
            <person name="Arai W."/>
            <person name="Tsubouchi T."/>
            <person name="Morono Y."/>
            <person name="Uchiyama I."/>
            <person name="Ito T."/>
            <person name="Fujiyama A."/>
            <person name="Inagaki F."/>
            <person name="Takami H."/>
        </authorList>
    </citation>
    <scope>NUCLEOTIDE SEQUENCE</scope>
    <source>
        <strain evidence="1">Expedition CK06-06</strain>
    </source>
</reference>